<evidence type="ECO:0000256" key="3">
    <source>
        <dbReference type="ARBA" id="ARBA00023163"/>
    </source>
</evidence>
<keyword evidence="3" id="KW-0804">Transcription</keyword>
<dbReference type="Proteomes" id="UP000613582">
    <property type="component" value="Unassembled WGS sequence"/>
</dbReference>
<dbReference type="SMART" id="SM00342">
    <property type="entry name" value="HTH_ARAC"/>
    <property type="match status" value="1"/>
</dbReference>
<accession>A0A8J2Y782</accession>
<keyword evidence="6" id="KW-1185">Reference proteome</keyword>
<keyword evidence="2" id="KW-0238">DNA-binding</keyword>
<dbReference type="SUPFAM" id="SSF46689">
    <property type="entry name" value="Homeodomain-like"/>
    <property type="match status" value="1"/>
</dbReference>
<proteinExistence type="predicted"/>
<keyword evidence="1" id="KW-0805">Transcription regulation</keyword>
<dbReference type="PROSITE" id="PS01124">
    <property type="entry name" value="HTH_ARAC_FAMILY_2"/>
    <property type="match status" value="1"/>
</dbReference>
<dbReference type="Pfam" id="PF12625">
    <property type="entry name" value="Arabinose_bd"/>
    <property type="match status" value="1"/>
</dbReference>
<dbReference type="InterPro" id="IPR018060">
    <property type="entry name" value="HTH_AraC"/>
</dbReference>
<reference evidence="5" key="2">
    <citation type="submission" date="2020-09" db="EMBL/GenBank/DDBJ databases">
        <authorList>
            <person name="Sun Q."/>
            <person name="Zhou Y."/>
        </authorList>
    </citation>
    <scope>NUCLEOTIDE SEQUENCE</scope>
    <source>
        <strain evidence="5">CGMCC 1.12921</strain>
    </source>
</reference>
<name>A0A8J2Y782_9PROT</name>
<reference evidence="5" key="1">
    <citation type="journal article" date="2014" name="Int. J. Syst. Evol. Microbiol.">
        <title>Complete genome sequence of Corynebacterium casei LMG S-19264T (=DSM 44701T), isolated from a smear-ripened cheese.</title>
        <authorList>
            <consortium name="US DOE Joint Genome Institute (JGI-PGF)"/>
            <person name="Walter F."/>
            <person name="Albersmeier A."/>
            <person name="Kalinowski J."/>
            <person name="Ruckert C."/>
        </authorList>
    </citation>
    <scope>NUCLEOTIDE SEQUENCE</scope>
    <source>
        <strain evidence="5">CGMCC 1.12921</strain>
    </source>
</reference>
<dbReference type="EMBL" id="BMGH01000001">
    <property type="protein sequence ID" value="GGD11664.1"/>
    <property type="molecule type" value="Genomic_DNA"/>
</dbReference>
<evidence type="ECO:0000313" key="5">
    <source>
        <dbReference type="EMBL" id="GGD11664.1"/>
    </source>
</evidence>
<organism evidence="5 6">
    <name type="scientific">Aquisalinus flavus</name>
    <dbReference type="NCBI Taxonomy" id="1526572"/>
    <lineage>
        <taxon>Bacteria</taxon>
        <taxon>Pseudomonadati</taxon>
        <taxon>Pseudomonadota</taxon>
        <taxon>Alphaproteobacteria</taxon>
        <taxon>Parvularculales</taxon>
        <taxon>Parvularculaceae</taxon>
        <taxon>Aquisalinus</taxon>
    </lineage>
</organism>
<dbReference type="GO" id="GO:0005829">
    <property type="term" value="C:cytosol"/>
    <property type="evidence" value="ECO:0007669"/>
    <property type="project" value="TreeGrafter"/>
</dbReference>
<evidence type="ECO:0000256" key="1">
    <source>
        <dbReference type="ARBA" id="ARBA00023015"/>
    </source>
</evidence>
<evidence type="ECO:0000259" key="4">
    <source>
        <dbReference type="PROSITE" id="PS01124"/>
    </source>
</evidence>
<dbReference type="PANTHER" id="PTHR47894">
    <property type="entry name" value="HTH-TYPE TRANSCRIPTIONAL REGULATOR GADX"/>
    <property type="match status" value="1"/>
</dbReference>
<dbReference type="RefSeq" id="WP_188158502.1">
    <property type="nucleotide sequence ID" value="NZ_BMGH01000001.1"/>
</dbReference>
<dbReference type="PRINTS" id="PR00032">
    <property type="entry name" value="HTHARAC"/>
</dbReference>
<dbReference type="GO" id="GO:0000976">
    <property type="term" value="F:transcription cis-regulatory region binding"/>
    <property type="evidence" value="ECO:0007669"/>
    <property type="project" value="TreeGrafter"/>
</dbReference>
<dbReference type="AlphaFoldDB" id="A0A8J2Y782"/>
<feature type="domain" description="HTH araC/xylS-type" evidence="4">
    <location>
        <begin position="228"/>
        <end position="326"/>
    </location>
</feature>
<dbReference type="InterPro" id="IPR020449">
    <property type="entry name" value="Tscrpt_reg_AraC-type_HTH"/>
</dbReference>
<evidence type="ECO:0000256" key="2">
    <source>
        <dbReference type="ARBA" id="ARBA00023125"/>
    </source>
</evidence>
<protein>
    <submittedName>
        <fullName evidence="5">AraC family transcriptional regulator</fullName>
    </submittedName>
</protein>
<dbReference type="PANTHER" id="PTHR47894:SF4">
    <property type="entry name" value="HTH-TYPE TRANSCRIPTIONAL REGULATOR GADX"/>
    <property type="match status" value="1"/>
</dbReference>
<gene>
    <name evidence="5" type="ORF">GCM10011342_20610</name>
</gene>
<comment type="caution">
    <text evidence="5">The sequence shown here is derived from an EMBL/GenBank/DDBJ whole genome shotgun (WGS) entry which is preliminary data.</text>
</comment>
<dbReference type="InterPro" id="IPR009057">
    <property type="entry name" value="Homeodomain-like_sf"/>
</dbReference>
<dbReference type="GO" id="GO:0003700">
    <property type="term" value="F:DNA-binding transcription factor activity"/>
    <property type="evidence" value="ECO:0007669"/>
    <property type="project" value="InterPro"/>
</dbReference>
<dbReference type="Gene3D" id="1.10.10.60">
    <property type="entry name" value="Homeodomain-like"/>
    <property type="match status" value="1"/>
</dbReference>
<dbReference type="Pfam" id="PF12833">
    <property type="entry name" value="HTH_18"/>
    <property type="match status" value="1"/>
</dbReference>
<dbReference type="InterPro" id="IPR032687">
    <property type="entry name" value="AraC-type_N"/>
</dbReference>
<sequence>MREHSTSVLKGAVCPILDVSFEEAVATSRLSDLAKAKAETNLATQDFVDLWNRVMHLAGSRFHPLSLGRKMANGPMVPIFLACSCAPNLRVGLERLARYKALFGPVIMVISNNRNGLRVEFMSEDDDVELPVSIAVSMSVFVVEKARSHTAREINPIAVDLPASKFDTTEIEAYFGSAPQISTMAAVEFTGKDASAAFISENEALWKIVEIELEMLLNERNATLPFNEKVDATIRSQLYLGPTHVEAICNILEVSRSTMQRRLKEEGVTFQEILDRIRFDLATRYLTKSNFSMTEISRMIGFLDSKSFFRAFKQKFGKTPEEYRSQSAGSQ</sequence>
<evidence type="ECO:0000313" key="6">
    <source>
        <dbReference type="Proteomes" id="UP000613582"/>
    </source>
</evidence>